<organism evidence="3 4">
    <name type="scientific">Coemansia biformis</name>
    <dbReference type="NCBI Taxonomy" id="1286918"/>
    <lineage>
        <taxon>Eukaryota</taxon>
        <taxon>Fungi</taxon>
        <taxon>Fungi incertae sedis</taxon>
        <taxon>Zoopagomycota</taxon>
        <taxon>Kickxellomycotina</taxon>
        <taxon>Kickxellomycetes</taxon>
        <taxon>Kickxellales</taxon>
        <taxon>Kickxellaceae</taxon>
        <taxon>Coemansia</taxon>
    </lineage>
</organism>
<dbReference type="Pfam" id="PF16787">
    <property type="entry name" value="NDC10_II"/>
    <property type="match status" value="1"/>
</dbReference>
<keyword evidence="4" id="KW-1185">Reference proteome</keyword>
<dbReference type="OrthoDB" id="5582206at2759"/>
<dbReference type="Proteomes" id="UP001143981">
    <property type="component" value="Unassembled WGS sequence"/>
</dbReference>
<feature type="compositionally biased region" description="Low complexity" evidence="1">
    <location>
        <begin position="537"/>
        <end position="555"/>
    </location>
</feature>
<accession>A0A9W7YC98</accession>
<evidence type="ECO:0000313" key="3">
    <source>
        <dbReference type="EMBL" id="KAJ1736177.1"/>
    </source>
</evidence>
<feature type="compositionally biased region" description="Low complexity" evidence="1">
    <location>
        <begin position="486"/>
        <end position="496"/>
    </location>
</feature>
<dbReference type="InterPro" id="IPR038279">
    <property type="entry name" value="Ndc10_dom2_sf"/>
</dbReference>
<dbReference type="EMBL" id="JANBOI010000002">
    <property type="protein sequence ID" value="KAJ1736177.1"/>
    <property type="molecule type" value="Genomic_DNA"/>
</dbReference>
<comment type="caution">
    <text evidence="3">The sequence shown here is derived from an EMBL/GenBank/DDBJ whole genome shotgun (WGS) entry which is preliminary data.</text>
</comment>
<feature type="domain" description="Ndc10" evidence="2">
    <location>
        <begin position="168"/>
        <end position="392"/>
    </location>
</feature>
<evidence type="ECO:0000313" key="4">
    <source>
        <dbReference type="Proteomes" id="UP001143981"/>
    </source>
</evidence>
<gene>
    <name evidence="3" type="ORF">LPJ61_000136</name>
</gene>
<dbReference type="Gene3D" id="1.10.443.20">
    <property type="entry name" value="Centromere DNA-binding protein complex CBF3 subunit, domain 2"/>
    <property type="match status" value="1"/>
</dbReference>
<protein>
    <recommendedName>
        <fullName evidence="2">Ndc10 domain-containing protein</fullName>
    </recommendedName>
</protein>
<evidence type="ECO:0000259" key="2">
    <source>
        <dbReference type="Pfam" id="PF16787"/>
    </source>
</evidence>
<sequence length="655" mass="71477">MRNDVLGINEKFPSLAYSSTDAIPVTIPTREASQAPSIAQPRPQVHRDKVVPKARTIGTAFSFDRALMDIKWRVFSNEDETLLNCILLRRSSYCSLEMRLWHLISLTTWLDAPTIHTGLTLGSLELQRQEPSLTFPELHTIAINIRNGARAPPTAGGDDDDSEFVTQSIRARVRTQSEAHGQVRTGLLRHRSILQCPWNALAMLLFYKWHVLKEPPPDFSNSSWMDEPLFHTDPALQDDHLAPLCGSLYAEFLEAAGTGRQQHKYMTTKARETIAEALASSKMLRNATANARNLHVTRRALQNGHCANIQLANAGFSSEGKGWEYCVSRQKYSVESTLEAMVFPFADDVPEYKDIGSGAEDIYLRRSVAGFRSMLIVLRTVLVQDMLILFDTAFYRRMLQRTAFLSSEIFQSTLFVSNSDYIRESSWASDFLPLVENLPHDPMLAQVEPWTARMPDAVRMPGEESGSAASRDAVVIVVDSRSASPEAWSPAAATAHPDGDTPGDVDAGSADCLGESGVYLDSDVINRALGRLLQGAPPGSGAAANSAGQAVAAPGQSSGPDVAKQRVSKDIDGWCAQLEAAAAVPHAEQRESSCSDQSITVVDRASSESSILECVQPARTQELACKAELTDRLSECLIGAISANQSMTRSAITGG</sequence>
<feature type="region of interest" description="Disordered" evidence="1">
    <location>
        <begin position="486"/>
        <end position="509"/>
    </location>
</feature>
<proteinExistence type="predicted"/>
<feature type="region of interest" description="Disordered" evidence="1">
    <location>
        <begin position="537"/>
        <end position="563"/>
    </location>
</feature>
<reference evidence="3" key="1">
    <citation type="submission" date="2022-07" db="EMBL/GenBank/DDBJ databases">
        <title>Phylogenomic reconstructions and comparative analyses of Kickxellomycotina fungi.</title>
        <authorList>
            <person name="Reynolds N.K."/>
            <person name="Stajich J.E."/>
            <person name="Barry K."/>
            <person name="Grigoriev I.V."/>
            <person name="Crous P."/>
            <person name="Smith M.E."/>
        </authorList>
    </citation>
    <scope>NUCLEOTIDE SEQUENCE</scope>
    <source>
        <strain evidence="3">BCRC 34381</strain>
    </source>
</reference>
<name>A0A9W7YC98_9FUNG</name>
<dbReference type="GO" id="GO:0003677">
    <property type="term" value="F:DNA binding"/>
    <property type="evidence" value="ECO:0007669"/>
    <property type="project" value="InterPro"/>
</dbReference>
<dbReference type="InterPro" id="IPR031872">
    <property type="entry name" value="NDC10_II"/>
</dbReference>
<evidence type="ECO:0000256" key="1">
    <source>
        <dbReference type="SAM" id="MobiDB-lite"/>
    </source>
</evidence>
<dbReference type="AlphaFoldDB" id="A0A9W7YC98"/>